<dbReference type="Proteomes" id="UP000095131">
    <property type="component" value="Unassembled WGS sequence"/>
</dbReference>
<sequence length="114" mass="12823">MKNNLTEEQEGRISKKSIGALVRDAGQKVLLPVPFERDGELVESVYVRRPYAGELRGLNLGGVMELEFDTAQTLLPRVSDLTEREMINMEPENLVALMTTLTGFFVRVDKTPNK</sequence>
<organism evidence="1 2">
    <name type="scientific">Vibrio scophthalmi</name>
    <dbReference type="NCBI Taxonomy" id="45658"/>
    <lineage>
        <taxon>Bacteria</taxon>
        <taxon>Pseudomonadati</taxon>
        <taxon>Pseudomonadota</taxon>
        <taxon>Gammaproteobacteria</taxon>
        <taxon>Vibrionales</taxon>
        <taxon>Vibrionaceae</taxon>
        <taxon>Vibrio</taxon>
    </lineage>
</organism>
<gene>
    <name evidence="1" type="ORF">VSF3289_03197</name>
</gene>
<dbReference type="Pfam" id="PF10109">
    <property type="entry name" value="Phage_TAC_7"/>
    <property type="match status" value="1"/>
</dbReference>
<protein>
    <recommendedName>
        <fullName evidence="3">Phage tail assembly protein</fullName>
    </recommendedName>
</protein>
<name>A0A1E3WJ29_9VIBR</name>
<dbReference type="AlphaFoldDB" id="A0A1E3WJ29"/>
<accession>A0A1E3WJ29</accession>
<dbReference type="RefSeq" id="WP_083239645.1">
    <property type="nucleotide sequence ID" value="NZ_MDCJ01000003.1"/>
</dbReference>
<evidence type="ECO:0000313" key="2">
    <source>
        <dbReference type="Proteomes" id="UP000095131"/>
    </source>
</evidence>
<comment type="caution">
    <text evidence="1">The sequence shown here is derived from an EMBL/GenBank/DDBJ whole genome shotgun (WGS) entry which is preliminary data.</text>
</comment>
<proteinExistence type="predicted"/>
<dbReference type="EMBL" id="MDCJ01000003">
    <property type="protein sequence ID" value="ODS09735.1"/>
    <property type="molecule type" value="Genomic_DNA"/>
</dbReference>
<dbReference type="InterPro" id="IPR019289">
    <property type="entry name" value="Phage_tail_E/E"/>
</dbReference>
<dbReference type="OrthoDB" id="7366507at2"/>
<reference evidence="1 2" key="1">
    <citation type="submission" date="2016-08" db="EMBL/GenBank/DDBJ databases">
        <title>Genome sequencing of Vibrio scophthalmi strain FP3289, an isolated from Paralichthys olivaceus.</title>
        <authorList>
            <person name="Han H.-J."/>
        </authorList>
    </citation>
    <scope>NUCLEOTIDE SEQUENCE [LARGE SCALE GENOMIC DNA]</scope>
    <source>
        <strain evidence="1 2">FP3289</strain>
    </source>
</reference>
<evidence type="ECO:0008006" key="3">
    <source>
        <dbReference type="Google" id="ProtNLM"/>
    </source>
</evidence>
<evidence type="ECO:0000313" key="1">
    <source>
        <dbReference type="EMBL" id="ODS09735.1"/>
    </source>
</evidence>